<feature type="transmembrane region" description="Helical" evidence="1">
    <location>
        <begin position="44"/>
        <end position="64"/>
    </location>
</feature>
<dbReference type="Pfam" id="PF07331">
    <property type="entry name" value="TctB"/>
    <property type="match status" value="1"/>
</dbReference>
<dbReference type="STRING" id="631454.N177_0501"/>
<dbReference type="AlphaFoldDB" id="V4R431"/>
<dbReference type="InterPro" id="IPR009936">
    <property type="entry name" value="DUF1468"/>
</dbReference>
<keyword evidence="1" id="KW-1133">Transmembrane helix</keyword>
<protein>
    <submittedName>
        <fullName evidence="3">Tricarboxylate transport protein TctB</fullName>
    </submittedName>
</protein>
<evidence type="ECO:0000259" key="2">
    <source>
        <dbReference type="Pfam" id="PF07331"/>
    </source>
</evidence>
<comment type="caution">
    <text evidence="3">The sequence shown here is derived from an EMBL/GenBank/DDBJ whole genome shotgun (WGS) entry which is preliminary data.</text>
</comment>
<dbReference type="eggNOG" id="ENOG5032R9E">
    <property type="taxonomic scope" value="Bacteria"/>
</dbReference>
<dbReference type="OrthoDB" id="6183775at2"/>
<keyword evidence="1" id="KW-0472">Membrane</keyword>
<keyword evidence="4" id="KW-1185">Reference proteome</keyword>
<keyword evidence="1" id="KW-0812">Transmembrane</keyword>
<reference evidence="3 4" key="1">
    <citation type="journal article" date="2014" name="Genome Announc.">
        <title>Draft Genome Sequence of Lutibaculum baratangense Strain AMV1T, Isolated from a Mud Volcano in Andamans, India.</title>
        <authorList>
            <person name="Singh A."/>
            <person name="Sreenivas A."/>
            <person name="Sathyanarayana Reddy G."/>
            <person name="Pinnaka A.K."/>
            <person name="Shivaji S."/>
        </authorList>
    </citation>
    <scope>NUCLEOTIDE SEQUENCE [LARGE SCALE GENOMIC DNA]</scope>
    <source>
        <strain evidence="3 4">AMV1</strain>
    </source>
</reference>
<proteinExistence type="predicted"/>
<name>V4R431_9HYPH</name>
<feature type="domain" description="DUF1468" evidence="2">
    <location>
        <begin position="9"/>
        <end position="152"/>
    </location>
</feature>
<sequence length="168" mass="18873">MTVRMAEFTAAFLLALGSIGLMWKSTDGLSIGWIPGNGPGSGFWPFWLSLIMLLSSLTTLYRAWAGKTPQSRSNEPFIDRETFQIVGVTVAALFFLLLGTSYIGLYLSLIAFLFFYLRILGGHSWLLTIALMIGIPVFIFMFFEILMTVPLPKGISEPLFYPIYDLMY</sequence>
<evidence type="ECO:0000313" key="3">
    <source>
        <dbReference type="EMBL" id="ESR26717.1"/>
    </source>
</evidence>
<accession>V4R431</accession>
<dbReference type="RefSeq" id="WP_023430650.1">
    <property type="nucleotide sequence ID" value="NZ_AWXZ01000013.1"/>
</dbReference>
<feature type="transmembrane region" description="Helical" evidence="1">
    <location>
        <begin position="85"/>
        <end position="117"/>
    </location>
</feature>
<feature type="transmembrane region" description="Helical" evidence="1">
    <location>
        <begin position="123"/>
        <end position="143"/>
    </location>
</feature>
<dbReference type="Proteomes" id="UP000017819">
    <property type="component" value="Unassembled WGS sequence"/>
</dbReference>
<gene>
    <name evidence="3" type="ORF">N177_0501</name>
</gene>
<organism evidence="3 4">
    <name type="scientific">Lutibaculum baratangense AMV1</name>
    <dbReference type="NCBI Taxonomy" id="631454"/>
    <lineage>
        <taxon>Bacteria</taxon>
        <taxon>Pseudomonadati</taxon>
        <taxon>Pseudomonadota</taxon>
        <taxon>Alphaproteobacteria</taxon>
        <taxon>Hyphomicrobiales</taxon>
        <taxon>Tepidamorphaceae</taxon>
        <taxon>Lutibaculum</taxon>
    </lineage>
</organism>
<dbReference type="EMBL" id="AWXZ01000013">
    <property type="protein sequence ID" value="ESR26717.1"/>
    <property type="molecule type" value="Genomic_DNA"/>
</dbReference>
<evidence type="ECO:0000256" key="1">
    <source>
        <dbReference type="SAM" id="Phobius"/>
    </source>
</evidence>
<evidence type="ECO:0000313" key="4">
    <source>
        <dbReference type="Proteomes" id="UP000017819"/>
    </source>
</evidence>